<organism evidence="8 9">
    <name type="scientific">Terricaulis silvestris</name>
    <dbReference type="NCBI Taxonomy" id="2686094"/>
    <lineage>
        <taxon>Bacteria</taxon>
        <taxon>Pseudomonadati</taxon>
        <taxon>Pseudomonadota</taxon>
        <taxon>Alphaproteobacteria</taxon>
        <taxon>Caulobacterales</taxon>
        <taxon>Caulobacteraceae</taxon>
        <taxon>Terricaulis</taxon>
    </lineage>
</organism>
<dbReference type="PROSITE" id="PS50240">
    <property type="entry name" value="TRYPSIN_DOM"/>
    <property type="match status" value="1"/>
</dbReference>
<accession>A0A6I6MLF5</accession>
<keyword evidence="3 6" id="KW-0732">Signal</keyword>
<evidence type="ECO:0000256" key="5">
    <source>
        <dbReference type="ARBA" id="ARBA00022825"/>
    </source>
</evidence>
<keyword evidence="4 6" id="KW-0378">Hydrolase</keyword>
<dbReference type="PRINTS" id="PR00839">
    <property type="entry name" value="V8PROTEASE"/>
</dbReference>
<dbReference type="PANTHER" id="PTHR15462">
    <property type="entry name" value="SERINE PROTEASE"/>
    <property type="match status" value="1"/>
</dbReference>
<evidence type="ECO:0000313" key="8">
    <source>
        <dbReference type="EMBL" id="QGZ94026.1"/>
    </source>
</evidence>
<dbReference type="SMART" id="SM00020">
    <property type="entry name" value="Tryp_SPc"/>
    <property type="match status" value="1"/>
</dbReference>
<dbReference type="InterPro" id="IPR009003">
    <property type="entry name" value="Peptidase_S1_PA"/>
</dbReference>
<dbReference type="InterPro" id="IPR043504">
    <property type="entry name" value="Peptidase_S1_PA_chymotrypsin"/>
</dbReference>
<sequence>MRMVAAAATIAACVLVSLAVEPRDSAPTAEFSNIVGASTPSRIVGVDKQAVRTKPGAGAVVGNDSCRWANDNECDDPDIGTGACTQGTDYSDCRAMRAGDDDSCQWARDGECDEPNFGTGACTQATDRTDCGAIAWMRNQNDSCATSFNGVCEEQARGRGSCAPRTDRSDCHSRERPMTITDHFFGRDDRVRVNAQQAPWRFMGRFTNADGEMCTATLVARNVLATAAHCIHTDHGVTGGGEFAPAAGGPNARAVAYLVNQRYNYRQFTTTDEIDGLDWALVRIDQPLGDRLGFAGVRNLTGQGLAPARAADLYQAGYSWDTGNEAMSGNVACHIVQVNPDGTFAHECDTTRGDSGSGFLVRNGTGFDLIGVDSNFRSNPNGPFIYIAVSASQFQSLLADFAVGRSGTDFGRGGNRPPKG</sequence>
<evidence type="ECO:0000259" key="7">
    <source>
        <dbReference type="PROSITE" id="PS50240"/>
    </source>
</evidence>
<evidence type="ECO:0000313" key="9">
    <source>
        <dbReference type="Proteomes" id="UP000431269"/>
    </source>
</evidence>
<dbReference type="EC" id="3.4.21.-" evidence="6"/>
<dbReference type="KEGG" id="tsv:DSM104635_00842"/>
<dbReference type="AlphaFoldDB" id="A0A6I6MLF5"/>
<dbReference type="Gene3D" id="2.40.10.10">
    <property type="entry name" value="Trypsin-like serine proteases"/>
    <property type="match status" value="2"/>
</dbReference>
<dbReference type="InterPro" id="IPR001254">
    <property type="entry name" value="Trypsin_dom"/>
</dbReference>
<feature type="signal peptide" evidence="6">
    <location>
        <begin position="1"/>
        <end position="19"/>
    </location>
</feature>
<dbReference type="EMBL" id="CP047045">
    <property type="protein sequence ID" value="QGZ94026.1"/>
    <property type="molecule type" value="Genomic_DNA"/>
</dbReference>
<feature type="domain" description="Peptidase S1" evidence="7">
    <location>
        <begin position="184"/>
        <end position="403"/>
    </location>
</feature>
<name>A0A6I6MLF5_9CAUL</name>
<keyword evidence="2 6" id="KW-0645">Protease</keyword>
<dbReference type="InterPro" id="IPR008256">
    <property type="entry name" value="Peptidase_S1B"/>
</dbReference>
<dbReference type="Proteomes" id="UP000431269">
    <property type="component" value="Chromosome"/>
</dbReference>
<evidence type="ECO:0000256" key="2">
    <source>
        <dbReference type="ARBA" id="ARBA00022670"/>
    </source>
</evidence>
<dbReference type="GO" id="GO:0006508">
    <property type="term" value="P:proteolysis"/>
    <property type="evidence" value="ECO:0007669"/>
    <property type="project" value="UniProtKB-KW"/>
</dbReference>
<evidence type="ECO:0000256" key="3">
    <source>
        <dbReference type="ARBA" id="ARBA00022729"/>
    </source>
</evidence>
<feature type="chain" id="PRO_5026370586" description="Serine protease" evidence="6">
    <location>
        <begin position="20"/>
        <end position="420"/>
    </location>
</feature>
<keyword evidence="9" id="KW-1185">Reference proteome</keyword>
<evidence type="ECO:0000256" key="1">
    <source>
        <dbReference type="ARBA" id="ARBA00008764"/>
    </source>
</evidence>
<keyword evidence="5 6" id="KW-0720">Serine protease</keyword>
<dbReference type="InterPro" id="IPR050966">
    <property type="entry name" value="Glutamyl_endopeptidase"/>
</dbReference>
<reference evidence="9" key="1">
    <citation type="submission" date="2019-12" db="EMBL/GenBank/DDBJ databases">
        <title>Complete genome of Terracaulis silvestris 0127_4.</title>
        <authorList>
            <person name="Vieira S."/>
            <person name="Riedel T."/>
            <person name="Sproer C."/>
            <person name="Pascual J."/>
            <person name="Boedeker C."/>
            <person name="Overmann J."/>
        </authorList>
    </citation>
    <scope>NUCLEOTIDE SEQUENCE [LARGE SCALE GENOMIC DNA]</scope>
    <source>
        <strain evidence="9">0127_4</strain>
    </source>
</reference>
<dbReference type="RefSeq" id="WP_158764994.1">
    <property type="nucleotide sequence ID" value="NZ_CP047045.1"/>
</dbReference>
<dbReference type="SUPFAM" id="SSF50494">
    <property type="entry name" value="Trypsin-like serine proteases"/>
    <property type="match status" value="1"/>
</dbReference>
<dbReference type="GO" id="GO:0004252">
    <property type="term" value="F:serine-type endopeptidase activity"/>
    <property type="evidence" value="ECO:0007669"/>
    <property type="project" value="InterPro"/>
</dbReference>
<comment type="similarity">
    <text evidence="1 6">Belongs to the peptidase S1B family.</text>
</comment>
<dbReference type="PANTHER" id="PTHR15462:SF8">
    <property type="entry name" value="SERINE PROTEASE"/>
    <property type="match status" value="1"/>
</dbReference>
<evidence type="ECO:0000256" key="4">
    <source>
        <dbReference type="ARBA" id="ARBA00022801"/>
    </source>
</evidence>
<proteinExistence type="inferred from homology"/>
<evidence type="ECO:0000256" key="6">
    <source>
        <dbReference type="RuleBase" id="RU004296"/>
    </source>
</evidence>
<dbReference type="Pfam" id="PF00089">
    <property type="entry name" value="Trypsin"/>
    <property type="match status" value="1"/>
</dbReference>
<protein>
    <recommendedName>
        <fullName evidence="6">Serine protease</fullName>
        <ecNumber evidence="6">3.4.21.-</ecNumber>
    </recommendedName>
</protein>
<gene>
    <name evidence="8" type="ORF">DSM104635_00842</name>
</gene>